<accession>A0ABU2G4N7</accession>
<proteinExistence type="predicted"/>
<dbReference type="Proteomes" id="UP001254813">
    <property type="component" value="Unassembled WGS sequence"/>
</dbReference>
<keyword evidence="1" id="KW-1133">Transmembrane helix</keyword>
<gene>
    <name evidence="2" type="ORF">NDI79_13435</name>
</gene>
<name>A0ABU2G4N7_9EURY</name>
<comment type="caution">
    <text evidence="2">The sequence shown here is derived from an EMBL/GenBank/DDBJ whole genome shotgun (WGS) entry which is preliminary data.</text>
</comment>
<sequence length="84" mass="8769">MERMYVYYGFLALWGGTAGTDAVRMGTEQGWGVPIAVQGAAGALLVAVSGWKLATESPSDFEVGPAGFWAVVIGVSVIVIVHLL</sequence>
<feature type="transmembrane region" description="Helical" evidence="1">
    <location>
        <begin position="66"/>
        <end position="83"/>
    </location>
</feature>
<evidence type="ECO:0008006" key="4">
    <source>
        <dbReference type="Google" id="ProtNLM"/>
    </source>
</evidence>
<feature type="transmembrane region" description="Helical" evidence="1">
    <location>
        <begin position="35"/>
        <end position="54"/>
    </location>
</feature>
<evidence type="ECO:0000313" key="3">
    <source>
        <dbReference type="Proteomes" id="UP001254813"/>
    </source>
</evidence>
<reference evidence="2 3" key="1">
    <citation type="submission" date="2022-06" db="EMBL/GenBank/DDBJ databases">
        <title>Halogeometricum sp. a new haloarchaeum isolate from saline soil.</title>
        <authorList>
            <person name="Strakova D."/>
            <person name="Galisteo C."/>
            <person name="Sanchez-Porro C."/>
            <person name="Ventosa A."/>
        </authorList>
    </citation>
    <scope>NUCLEOTIDE SEQUENCE [LARGE SCALE GENOMIC DNA]</scope>
    <source>
        <strain evidence="3">S3BR25-2</strain>
    </source>
</reference>
<dbReference type="EMBL" id="JAMQOQ010000003">
    <property type="protein sequence ID" value="MDS0295179.1"/>
    <property type="molecule type" value="Genomic_DNA"/>
</dbReference>
<evidence type="ECO:0000313" key="2">
    <source>
        <dbReference type="EMBL" id="MDS0295179.1"/>
    </source>
</evidence>
<dbReference type="RefSeq" id="WP_310929037.1">
    <property type="nucleotide sequence ID" value="NZ_JAMQOQ010000003.1"/>
</dbReference>
<keyword evidence="1" id="KW-0472">Membrane</keyword>
<evidence type="ECO:0000256" key="1">
    <source>
        <dbReference type="SAM" id="Phobius"/>
    </source>
</evidence>
<keyword evidence="1" id="KW-0812">Transmembrane</keyword>
<keyword evidence="3" id="KW-1185">Reference proteome</keyword>
<organism evidence="2 3">
    <name type="scientific">Halogeometricum luteum</name>
    <dbReference type="NCBI Taxonomy" id="2950537"/>
    <lineage>
        <taxon>Archaea</taxon>
        <taxon>Methanobacteriati</taxon>
        <taxon>Methanobacteriota</taxon>
        <taxon>Stenosarchaea group</taxon>
        <taxon>Halobacteria</taxon>
        <taxon>Halobacteriales</taxon>
        <taxon>Haloferacaceae</taxon>
        <taxon>Halogeometricum</taxon>
    </lineage>
</organism>
<protein>
    <recommendedName>
        <fullName evidence="4">Small Multidrug Resistance protein</fullName>
    </recommendedName>
</protein>